<accession>A0ABP7Y987</accession>
<dbReference type="SUPFAM" id="SSF53756">
    <property type="entry name" value="UDP-Glycosyltransferase/glycogen phosphorylase"/>
    <property type="match status" value="1"/>
</dbReference>
<gene>
    <name evidence="3" type="ORF">GCM10022216_03520</name>
</gene>
<evidence type="ECO:0000256" key="2">
    <source>
        <dbReference type="ARBA" id="ARBA00022679"/>
    </source>
</evidence>
<dbReference type="Proteomes" id="UP001500101">
    <property type="component" value="Unassembled WGS sequence"/>
</dbReference>
<comment type="caution">
    <text evidence="3">The sequence shown here is derived from an EMBL/GenBank/DDBJ whole genome shotgun (WGS) entry which is preliminary data.</text>
</comment>
<keyword evidence="4" id="KW-1185">Reference proteome</keyword>
<evidence type="ECO:0000313" key="3">
    <source>
        <dbReference type="EMBL" id="GAA4132431.1"/>
    </source>
</evidence>
<dbReference type="PANTHER" id="PTHR30160:SF22">
    <property type="entry name" value="LIPOPOLYSACCHARIDE CORE BIOSYNTHESIS PROTEIN"/>
    <property type="match status" value="1"/>
</dbReference>
<name>A0ABP7Y987_9SPHI</name>
<protein>
    <submittedName>
        <fullName evidence="3">Glycosyltransferase family 9 protein</fullName>
    </submittedName>
</protein>
<dbReference type="InterPro" id="IPR002201">
    <property type="entry name" value="Glyco_trans_9"/>
</dbReference>
<organism evidence="3 4">
    <name type="scientific">Sphingobacterium kyonggiense</name>
    <dbReference type="NCBI Taxonomy" id="714075"/>
    <lineage>
        <taxon>Bacteria</taxon>
        <taxon>Pseudomonadati</taxon>
        <taxon>Bacteroidota</taxon>
        <taxon>Sphingobacteriia</taxon>
        <taxon>Sphingobacteriales</taxon>
        <taxon>Sphingobacteriaceae</taxon>
        <taxon>Sphingobacterium</taxon>
    </lineage>
</organism>
<dbReference type="Pfam" id="PF01075">
    <property type="entry name" value="Glyco_transf_9"/>
    <property type="match status" value="1"/>
</dbReference>
<evidence type="ECO:0000313" key="4">
    <source>
        <dbReference type="Proteomes" id="UP001500101"/>
    </source>
</evidence>
<reference evidence="4" key="1">
    <citation type="journal article" date="2019" name="Int. J. Syst. Evol. Microbiol.">
        <title>The Global Catalogue of Microorganisms (GCM) 10K type strain sequencing project: providing services to taxonomists for standard genome sequencing and annotation.</title>
        <authorList>
            <consortium name="The Broad Institute Genomics Platform"/>
            <consortium name="The Broad Institute Genome Sequencing Center for Infectious Disease"/>
            <person name="Wu L."/>
            <person name="Ma J."/>
        </authorList>
    </citation>
    <scope>NUCLEOTIDE SEQUENCE [LARGE SCALE GENOMIC DNA]</scope>
    <source>
        <strain evidence="4">JCM 16704</strain>
    </source>
</reference>
<proteinExistence type="predicted"/>
<dbReference type="Gene3D" id="3.40.50.2000">
    <property type="entry name" value="Glycogen Phosphorylase B"/>
    <property type="match status" value="2"/>
</dbReference>
<keyword evidence="2" id="KW-0808">Transferase</keyword>
<keyword evidence="1" id="KW-0328">Glycosyltransferase</keyword>
<dbReference type="InterPro" id="IPR051199">
    <property type="entry name" value="LPS_LOS_Heptosyltrfase"/>
</dbReference>
<dbReference type="EMBL" id="BAAAZI010000004">
    <property type="protein sequence ID" value="GAA4132431.1"/>
    <property type="molecule type" value="Genomic_DNA"/>
</dbReference>
<dbReference type="CDD" id="cd03789">
    <property type="entry name" value="GT9_LPS_heptosyltransferase"/>
    <property type="match status" value="1"/>
</dbReference>
<sequence length="340" mass="38498">MKRIIVTRFSAMGDVAMVATVLKAFQEQHSDTEIIMVSRSLFAAFFQNIPRLKFHPIQPKGMHKGVFGLFSLFNELKAYKPDAIADLHNNLRSRVIDGLFKSIRVKVRLLDKGRKEKKELTRTKNKVFKQLKLTTERYADVFRQLGFQLQLDHQLQKEYRLIPPGMMPILASDKKKIGIAAFAQHVYKVLPYAKMELIIQTLANKGYEVLLFGGGEQEKQITENWAENYENVHSLVGRYKLTEELDVISHLDLMISMDSSGMHMASLVGTRCLSLWGATHPFAGFIGYGQSNSDCIQVDHPNRPSSVYGNKSCLCDGVEAIDLISPSMVLSKVEEIFSPK</sequence>
<evidence type="ECO:0000256" key="1">
    <source>
        <dbReference type="ARBA" id="ARBA00022676"/>
    </source>
</evidence>
<dbReference type="PANTHER" id="PTHR30160">
    <property type="entry name" value="TETRAACYLDISACCHARIDE 4'-KINASE-RELATED"/>
    <property type="match status" value="1"/>
</dbReference>
<dbReference type="RefSeq" id="WP_344672958.1">
    <property type="nucleotide sequence ID" value="NZ_BAAAZI010000004.1"/>
</dbReference>